<feature type="domain" description="SET" evidence="3">
    <location>
        <begin position="7"/>
        <end position="118"/>
    </location>
</feature>
<gene>
    <name evidence="4" type="ORF">CHLNCDRAFT_24455</name>
</gene>
<evidence type="ECO:0000256" key="2">
    <source>
        <dbReference type="ARBA" id="ARBA00023163"/>
    </source>
</evidence>
<dbReference type="GeneID" id="17354096"/>
<dbReference type="Pfam" id="PF00856">
    <property type="entry name" value="SET"/>
    <property type="match status" value="1"/>
</dbReference>
<dbReference type="STRING" id="554065.E1ZI62"/>
<dbReference type="GO" id="GO:0003682">
    <property type="term" value="F:chromatin binding"/>
    <property type="evidence" value="ECO:0007669"/>
    <property type="project" value="TreeGrafter"/>
</dbReference>
<dbReference type="EMBL" id="GL433847">
    <property type="protein sequence ID" value="EFN54582.1"/>
    <property type="molecule type" value="Genomic_DNA"/>
</dbReference>
<dbReference type="InterPro" id="IPR001214">
    <property type="entry name" value="SET_dom"/>
</dbReference>
<organism evidence="5">
    <name type="scientific">Chlorella variabilis</name>
    <name type="common">Green alga</name>
    <dbReference type="NCBI Taxonomy" id="554065"/>
    <lineage>
        <taxon>Eukaryota</taxon>
        <taxon>Viridiplantae</taxon>
        <taxon>Chlorophyta</taxon>
        <taxon>core chlorophytes</taxon>
        <taxon>Trebouxiophyceae</taxon>
        <taxon>Chlorellales</taxon>
        <taxon>Chlorellaceae</taxon>
        <taxon>Chlorella clade</taxon>
        <taxon>Chlorella</taxon>
    </lineage>
</organism>
<sequence>IRLGQKKRVLMGLSGIQGWGAFLQQDAQKDDFIGEYCGELINHEEADRRGTVYDRDDNSYLLEWVIDARQKGNTLRFANHSTTANCRAEILMVDGDHRVAIVANRDVAAGDELFYNYNYDKRVGMGRVWWWWCATIVWWCCCRRPC</sequence>
<name>E1ZI62_CHLVA</name>
<dbReference type="RefSeq" id="XP_005846684.1">
    <property type="nucleotide sequence ID" value="XM_005846622.1"/>
</dbReference>
<evidence type="ECO:0000313" key="4">
    <source>
        <dbReference type="EMBL" id="EFN54582.1"/>
    </source>
</evidence>
<dbReference type="InterPro" id="IPR046341">
    <property type="entry name" value="SET_dom_sf"/>
</dbReference>
<keyword evidence="2" id="KW-0804">Transcription</keyword>
<dbReference type="Proteomes" id="UP000008141">
    <property type="component" value="Unassembled WGS sequence"/>
</dbReference>
<dbReference type="KEGG" id="cvr:CHLNCDRAFT_24455"/>
<dbReference type="PANTHER" id="PTHR45747:SF4">
    <property type="entry name" value="HISTONE-LYSINE N-METHYLTRANSFERASE E(Z)"/>
    <property type="match status" value="1"/>
</dbReference>
<dbReference type="InterPro" id="IPR045318">
    <property type="entry name" value="EZH1/2-like"/>
</dbReference>
<dbReference type="InParanoid" id="E1ZI62"/>
<keyword evidence="1" id="KW-0805">Transcription regulation</keyword>
<protein>
    <recommendedName>
        <fullName evidence="3">SET domain-containing protein</fullName>
    </recommendedName>
</protein>
<feature type="non-terminal residue" evidence="4">
    <location>
        <position position="1"/>
    </location>
</feature>
<dbReference type="GO" id="GO:0046976">
    <property type="term" value="F:histone H3K27 methyltransferase activity"/>
    <property type="evidence" value="ECO:0007669"/>
    <property type="project" value="TreeGrafter"/>
</dbReference>
<accession>E1ZI62</accession>
<evidence type="ECO:0000259" key="3">
    <source>
        <dbReference type="PROSITE" id="PS50280"/>
    </source>
</evidence>
<dbReference type="PROSITE" id="PS50280">
    <property type="entry name" value="SET"/>
    <property type="match status" value="1"/>
</dbReference>
<dbReference type="OrthoDB" id="6141102at2759"/>
<dbReference type="GO" id="GO:0031507">
    <property type="term" value="P:heterochromatin formation"/>
    <property type="evidence" value="ECO:0007669"/>
    <property type="project" value="TreeGrafter"/>
</dbReference>
<proteinExistence type="predicted"/>
<evidence type="ECO:0000313" key="5">
    <source>
        <dbReference type="Proteomes" id="UP000008141"/>
    </source>
</evidence>
<dbReference type="eggNOG" id="KOG1079">
    <property type="taxonomic scope" value="Eukaryota"/>
</dbReference>
<dbReference type="SUPFAM" id="SSF82199">
    <property type="entry name" value="SET domain"/>
    <property type="match status" value="1"/>
</dbReference>
<evidence type="ECO:0000256" key="1">
    <source>
        <dbReference type="ARBA" id="ARBA00023015"/>
    </source>
</evidence>
<dbReference type="GO" id="GO:0005634">
    <property type="term" value="C:nucleus"/>
    <property type="evidence" value="ECO:0007669"/>
    <property type="project" value="TreeGrafter"/>
</dbReference>
<keyword evidence="5" id="KW-1185">Reference proteome</keyword>
<reference evidence="4 5" key="1">
    <citation type="journal article" date="2010" name="Plant Cell">
        <title>The Chlorella variabilis NC64A genome reveals adaptation to photosymbiosis, coevolution with viruses, and cryptic sex.</title>
        <authorList>
            <person name="Blanc G."/>
            <person name="Duncan G."/>
            <person name="Agarkova I."/>
            <person name="Borodovsky M."/>
            <person name="Gurnon J."/>
            <person name="Kuo A."/>
            <person name="Lindquist E."/>
            <person name="Lucas S."/>
            <person name="Pangilinan J."/>
            <person name="Polle J."/>
            <person name="Salamov A."/>
            <person name="Terry A."/>
            <person name="Yamada T."/>
            <person name="Dunigan D.D."/>
            <person name="Grigoriev I.V."/>
            <person name="Claverie J.M."/>
            <person name="Van Etten J.L."/>
        </authorList>
    </citation>
    <scope>NUCLEOTIDE SEQUENCE [LARGE SCALE GENOMIC DNA]</scope>
    <source>
        <strain evidence="4 5">NC64A</strain>
    </source>
</reference>
<dbReference type="PANTHER" id="PTHR45747">
    <property type="entry name" value="HISTONE-LYSINE N-METHYLTRANSFERASE E(Z)"/>
    <property type="match status" value="1"/>
</dbReference>
<dbReference type="Gene3D" id="2.170.270.10">
    <property type="entry name" value="SET domain"/>
    <property type="match status" value="1"/>
</dbReference>
<dbReference type="SMART" id="SM00317">
    <property type="entry name" value="SET"/>
    <property type="match status" value="1"/>
</dbReference>
<dbReference type="CDD" id="cd10519">
    <property type="entry name" value="SET_EZH"/>
    <property type="match status" value="1"/>
</dbReference>
<dbReference type="AlphaFoldDB" id="E1ZI62"/>